<keyword evidence="2" id="KW-0812">Transmembrane</keyword>
<reference evidence="3 4" key="1">
    <citation type="submission" date="2020-06" db="EMBL/GenBank/DDBJ databases">
        <title>The endosymbiont of the kinetoplastid Bodo saltans is a Paracaedibacter-like alpha-proteobacterium possessing a putative toxin-antitoxin system.</title>
        <authorList>
            <person name="Midha S."/>
            <person name="Rigden D.J."/>
            <person name="Siozios S."/>
            <person name="Hurst G.D.D."/>
            <person name="Jackson A.P."/>
        </authorList>
    </citation>
    <scope>NUCLEOTIDE SEQUENCE [LARGE SCALE GENOMIC DNA]</scope>
    <source>
        <strain evidence="3">Lake Konstanz</strain>
    </source>
</reference>
<dbReference type="RefSeq" id="WP_350331637.1">
    <property type="nucleotide sequence ID" value="NZ_CP054719.1"/>
</dbReference>
<evidence type="ECO:0000313" key="4">
    <source>
        <dbReference type="Proteomes" id="UP000594001"/>
    </source>
</evidence>
<dbReference type="GO" id="GO:1990281">
    <property type="term" value="C:efflux pump complex"/>
    <property type="evidence" value="ECO:0007669"/>
    <property type="project" value="TreeGrafter"/>
</dbReference>
<dbReference type="GO" id="GO:0015562">
    <property type="term" value="F:efflux transmembrane transporter activity"/>
    <property type="evidence" value="ECO:0007669"/>
    <property type="project" value="TreeGrafter"/>
</dbReference>
<dbReference type="SUPFAM" id="SSF111369">
    <property type="entry name" value="HlyD-like secretion proteins"/>
    <property type="match status" value="1"/>
</dbReference>
<dbReference type="EMBL" id="CP054719">
    <property type="protein sequence ID" value="QOL20082.1"/>
    <property type="molecule type" value="Genomic_DNA"/>
</dbReference>
<organism evidence="3 4">
    <name type="scientific">Candidatus Bodocaedibacter vickermanii</name>
    <dbReference type="NCBI Taxonomy" id="2741701"/>
    <lineage>
        <taxon>Bacteria</taxon>
        <taxon>Pseudomonadati</taxon>
        <taxon>Pseudomonadota</taxon>
        <taxon>Alphaproteobacteria</taxon>
        <taxon>Holosporales</taxon>
        <taxon>Candidatus Paracaedibacteraceae</taxon>
        <taxon>Candidatus Bodocaedibacter</taxon>
    </lineage>
</organism>
<gene>
    <name evidence="3" type="ORF">CPBP_00861</name>
</gene>
<protein>
    <submittedName>
        <fullName evidence="3">Efflux RND transporter periplasmic adaptor subunit</fullName>
    </submittedName>
</protein>
<evidence type="ECO:0000256" key="2">
    <source>
        <dbReference type="SAM" id="Phobius"/>
    </source>
</evidence>
<dbReference type="AlphaFoldDB" id="A0A7L9RU50"/>
<keyword evidence="4" id="KW-1185">Reference proteome</keyword>
<name>A0A7L9RU50_9PROT</name>
<keyword evidence="2" id="KW-0472">Membrane</keyword>
<dbReference type="PANTHER" id="PTHR30469:SF29">
    <property type="entry name" value="BLR2860 PROTEIN"/>
    <property type="match status" value="1"/>
</dbReference>
<dbReference type="Proteomes" id="UP000594001">
    <property type="component" value="Chromosome"/>
</dbReference>
<dbReference type="NCBIfam" id="TIGR01730">
    <property type="entry name" value="RND_mfp"/>
    <property type="match status" value="1"/>
</dbReference>
<keyword evidence="2" id="KW-1133">Transmembrane helix</keyword>
<evidence type="ECO:0000313" key="3">
    <source>
        <dbReference type="EMBL" id="QOL20082.1"/>
    </source>
</evidence>
<comment type="similarity">
    <text evidence="1">Belongs to the membrane fusion protein (MFP) (TC 8.A.1) family.</text>
</comment>
<dbReference type="Gene3D" id="2.40.30.170">
    <property type="match status" value="1"/>
</dbReference>
<proteinExistence type="inferred from homology"/>
<feature type="transmembrane region" description="Helical" evidence="2">
    <location>
        <begin position="18"/>
        <end position="36"/>
    </location>
</feature>
<dbReference type="Gene3D" id="2.40.420.20">
    <property type="match status" value="1"/>
</dbReference>
<dbReference type="Gene3D" id="1.10.287.470">
    <property type="entry name" value="Helix hairpin bin"/>
    <property type="match status" value="1"/>
</dbReference>
<dbReference type="Gene3D" id="2.40.50.100">
    <property type="match status" value="1"/>
</dbReference>
<dbReference type="InterPro" id="IPR006143">
    <property type="entry name" value="RND_pump_MFP"/>
</dbReference>
<dbReference type="PANTHER" id="PTHR30469">
    <property type="entry name" value="MULTIDRUG RESISTANCE PROTEIN MDTA"/>
    <property type="match status" value="1"/>
</dbReference>
<dbReference type="KEGG" id="pbal:CPBP_00861"/>
<accession>A0A7L9RU50</accession>
<evidence type="ECO:0000256" key="1">
    <source>
        <dbReference type="ARBA" id="ARBA00009477"/>
    </source>
</evidence>
<sequence>MKHPNTVRQTLKSIPKNFLFGGIGIIILLILVSKFFPGSEDLKHPAAEFKVYAHPSKATSETITLRTSGTSKASKKINLLSETSGQIYRIHHQKGHTININETLATIQLEDRSQSLKQIKAAYELAKHNLNITKQLAKDNFRSDINLKTAQVEYETAATNLAKIEKEIKNTVISAPFKGVLGDVLLEEGSVVAPGMPVATLLNLDPILIQLYISEKDYGRVILNHAAQMRFSNDEKVSGKITFISSIADPKTHMFLVEVSIDNPEFKFPEGATAQVDIPTVEQKVHKINPSILSIDQNGNMAVKVINAENKVESYPVKLAQSAGDIIWVTGLPDETIVIDYGSNFVNSGEKVQWEPSEKLKGPEHAQ</sequence>